<dbReference type="EMBL" id="QNRK01000028">
    <property type="protein sequence ID" value="RBP07303.1"/>
    <property type="molecule type" value="Genomic_DNA"/>
</dbReference>
<comment type="caution">
    <text evidence="4">The sequence shown here is derived from an EMBL/GenBank/DDBJ whole genome shotgun (WGS) entry which is preliminary data.</text>
</comment>
<accession>A0A366EY32</accession>
<dbReference type="InterPro" id="IPR002347">
    <property type="entry name" value="SDR_fam"/>
</dbReference>
<evidence type="ECO:0000313" key="4">
    <source>
        <dbReference type="EMBL" id="RBP07303.1"/>
    </source>
</evidence>
<dbReference type="OrthoDB" id="9792355at2"/>
<dbReference type="Gene3D" id="3.40.50.720">
    <property type="entry name" value="NAD(P)-binding Rossmann-like Domain"/>
    <property type="match status" value="1"/>
</dbReference>
<dbReference type="NCBIfam" id="NF005559">
    <property type="entry name" value="PRK07231.1"/>
    <property type="match status" value="1"/>
</dbReference>
<dbReference type="RefSeq" id="WP_113891388.1">
    <property type="nucleotide sequence ID" value="NZ_QNRK01000028.1"/>
</dbReference>
<evidence type="ECO:0000256" key="2">
    <source>
        <dbReference type="ARBA" id="ARBA00023002"/>
    </source>
</evidence>
<protein>
    <submittedName>
        <fullName evidence="4">3alpha(Or 20beta)-hydroxysteroid dehydrogenase</fullName>
    </submittedName>
</protein>
<comment type="similarity">
    <text evidence="1">Belongs to the short-chain dehydrogenases/reductases (SDR) family.</text>
</comment>
<dbReference type="InterPro" id="IPR036291">
    <property type="entry name" value="NAD(P)-bd_dom_sf"/>
</dbReference>
<dbReference type="AlphaFoldDB" id="A0A366EY32"/>
<dbReference type="InterPro" id="IPR051122">
    <property type="entry name" value="SDR_DHRS6-like"/>
</dbReference>
<gene>
    <name evidence="4" type="ORF">DFR50_12828</name>
</gene>
<dbReference type="SUPFAM" id="SSF51735">
    <property type="entry name" value="NAD(P)-binding Rossmann-fold domains"/>
    <property type="match status" value="1"/>
</dbReference>
<dbReference type="Proteomes" id="UP000253529">
    <property type="component" value="Unassembled WGS sequence"/>
</dbReference>
<dbReference type="Pfam" id="PF13561">
    <property type="entry name" value="adh_short_C2"/>
    <property type="match status" value="1"/>
</dbReference>
<proteinExistence type="inferred from homology"/>
<dbReference type="PRINTS" id="PR00081">
    <property type="entry name" value="GDHRDH"/>
</dbReference>
<evidence type="ECO:0000313" key="5">
    <source>
        <dbReference type="Proteomes" id="UP000253529"/>
    </source>
</evidence>
<dbReference type="FunFam" id="3.40.50.720:FF:000084">
    <property type="entry name" value="Short-chain dehydrogenase reductase"/>
    <property type="match status" value="1"/>
</dbReference>
<keyword evidence="5" id="KW-1185">Reference proteome</keyword>
<dbReference type="PRINTS" id="PR00080">
    <property type="entry name" value="SDRFAMILY"/>
</dbReference>
<dbReference type="PANTHER" id="PTHR43477:SF1">
    <property type="entry name" value="DIHYDROANTICAPSIN 7-DEHYDROGENASE"/>
    <property type="match status" value="1"/>
</dbReference>
<name>A0A366EY32_9HYPH</name>
<dbReference type="PANTHER" id="PTHR43477">
    <property type="entry name" value="DIHYDROANTICAPSIN 7-DEHYDROGENASE"/>
    <property type="match status" value="1"/>
</dbReference>
<dbReference type="GO" id="GO:0016491">
    <property type="term" value="F:oxidoreductase activity"/>
    <property type="evidence" value="ECO:0007669"/>
    <property type="project" value="UniProtKB-KW"/>
</dbReference>
<evidence type="ECO:0000256" key="1">
    <source>
        <dbReference type="ARBA" id="ARBA00006484"/>
    </source>
</evidence>
<reference evidence="4 5" key="1">
    <citation type="submission" date="2018-06" db="EMBL/GenBank/DDBJ databases">
        <title>Genomic Encyclopedia of Type Strains, Phase IV (KMG-IV): sequencing the most valuable type-strain genomes for metagenomic binning, comparative biology and taxonomic classification.</title>
        <authorList>
            <person name="Goeker M."/>
        </authorList>
    </citation>
    <scope>NUCLEOTIDE SEQUENCE [LARGE SCALE GENOMIC DNA]</scope>
    <source>
        <strain evidence="4 5">DSM 24875</strain>
    </source>
</reference>
<keyword evidence="2" id="KW-0560">Oxidoreductase</keyword>
<organism evidence="4 5">
    <name type="scientific">Roseiarcus fermentans</name>
    <dbReference type="NCBI Taxonomy" id="1473586"/>
    <lineage>
        <taxon>Bacteria</taxon>
        <taxon>Pseudomonadati</taxon>
        <taxon>Pseudomonadota</taxon>
        <taxon>Alphaproteobacteria</taxon>
        <taxon>Hyphomicrobiales</taxon>
        <taxon>Roseiarcaceae</taxon>
        <taxon>Roseiarcus</taxon>
    </lineage>
</organism>
<feature type="domain" description="Ketoreductase" evidence="3">
    <location>
        <begin position="6"/>
        <end position="181"/>
    </location>
</feature>
<dbReference type="InterPro" id="IPR057326">
    <property type="entry name" value="KR_dom"/>
</dbReference>
<sequence>MRLKDKVVLVTGASRGIGLGMVNRFAEEGAVVIAGSTSNPPDVYPAAVEGVVQDVGKEEDWARVIDHILAQHGRIDVLVNNAGIIAYSPLHELTMDDWMHVVRVNQTGVFLGMRAVVPPMRKQKSGSIINVSSIWGNSAVPGAHAYHATKGAVRNMTKNAAITYVADGIRVNSLHPGFIDTPLTQAQDPAVNAFVVAATPMKRAGTPYEIANGALFLASDESSFMTGAELVIDGGYLAQ</sequence>
<dbReference type="SMART" id="SM00822">
    <property type="entry name" value="PKS_KR"/>
    <property type="match status" value="1"/>
</dbReference>
<evidence type="ECO:0000259" key="3">
    <source>
        <dbReference type="SMART" id="SM00822"/>
    </source>
</evidence>